<name>A0A5D0WHE4_9FIRM</name>
<gene>
    <name evidence="2" type="ORF">FXB42_16770</name>
</gene>
<dbReference type="RefSeq" id="WP_148638769.1">
    <property type="nucleotide sequence ID" value="NZ_VSLA01000030.1"/>
</dbReference>
<feature type="domain" description="Recombinase" evidence="1">
    <location>
        <begin position="7"/>
        <end position="62"/>
    </location>
</feature>
<comment type="caution">
    <text evidence="2">The sequence shown here is derived from an EMBL/GenBank/DDBJ whole genome shotgun (WGS) entry which is preliminary data.</text>
</comment>
<evidence type="ECO:0000313" key="3">
    <source>
        <dbReference type="Proteomes" id="UP000322619"/>
    </source>
</evidence>
<dbReference type="InterPro" id="IPR011109">
    <property type="entry name" value="DNA_bind_recombinase_dom"/>
</dbReference>
<dbReference type="GO" id="GO:0000150">
    <property type="term" value="F:DNA strand exchange activity"/>
    <property type="evidence" value="ECO:0007669"/>
    <property type="project" value="InterPro"/>
</dbReference>
<evidence type="ECO:0000313" key="2">
    <source>
        <dbReference type="EMBL" id="TYC82333.1"/>
    </source>
</evidence>
<dbReference type="EMBL" id="VSLA01000030">
    <property type="protein sequence ID" value="TYC82333.1"/>
    <property type="molecule type" value="Genomic_DNA"/>
</dbReference>
<dbReference type="Gene3D" id="3.90.1750.20">
    <property type="entry name" value="Putative Large Serine Recombinase, Chain B, Domain 2"/>
    <property type="match status" value="1"/>
</dbReference>
<evidence type="ECO:0000259" key="1">
    <source>
        <dbReference type="Pfam" id="PF07508"/>
    </source>
</evidence>
<accession>A0A5D0WHE4</accession>
<proteinExistence type="predicted"/>
<dbReference type="GO" id="GO:0003677">
    <property type="term" value="F:DNA binding"/>
    <property type="evidence" value="ECO:0007669"/>
    <property type="project" value="InterPro"/>
</dbReference>
<reference evidence="2 3" key="1">
    <citation type="submission" date="2019-08" db="EMBL/GenBank/DDBJ databases">
        <title>Isolation and enrichment of carboxydotrophic bacteria from anaerobic sludge for the production of bio-based chemicals from syngas.</title>
        <authorList>
            <person name="Antares A.L."/>
            <person name="Moreira J."/>
            <person name="Diender M."/>
            <person name="Parshina S.N."/>
            <person name="Stams A.J.M."/>
            <person name="Alves M."/>
            <person name="Alves J.I."/>
            <person name="Sousa D.Z."/>
        </authorList>
    </citation>
    <scope>NUCLEOTIDE SEQUENCE [LARGE SCALE GENOMIC DNA]</scope>
    <source>
        <strain evidence="2 3">JM</strain>
    </source>
</reference>
<dbReference type="Pfam" id="PF07508">
    <property type="entry name" value="Recombinase"/>
    <property type="match status" value="1"/>
</dbReference>
<protein>
    <recommendedName>
        <fullName evidence="1">Recombinase domain-containing protein</fullName>
    </recommendedName>
</protein>
<organism evidence="2 3">
    <name type="scientific">Acetobacterium wieringae</name>
    <dbReference type="NCBI Taxonomy" id="52694"/>
    <lineage>
        <taxon>Bacteria</taxon>
        <taxon>Bacillati</taxon>
        <taxon>Bacillota</taxon>
        <taxon>Clostridia</taxon>
        <taxon>Eubacteriales</taxon>
        <taxon>Eubacteriaceae</taxon>
        <taxon>Acetobacterium</taxon>
    </lineage>
</organism>
<sequence length="104" mass="12533">MLEREDIEDIFEMYFMGMTPDEINKKFQEYGIGMRDNKPFQEYQIPEMDVVQILKNPAVVGKEIITQEMFDMVQELLELDRLNDENIIKLSRMEQIYTILDWAF</sequence>
<dbReference type="InterPro" id="IPR038109">
    <property type="entry name" value="DNA_bind_recomb_sf"/>
</dbReference>
<dbReference type="Proteomes" id="UP000322619">
    <property type="component" value="Unassembled WGS sequence"/>
</dbReference>
<dbReference type="AlphaFoldDB" id="A0A5D0WHE4"/>